<dbReference type="AlphaFoldDB" id="D2VPP3"/>
<evidence type="ECO:0000313" key="3">
    <source>
        <dbReference type="Proteomes" id="UP000006671"/>
    </source>
</evidence>
<sequence length="322" mass="35702">MKHGFLTCNLALIIDETDNDEPKNPILKEMAEDKGLHFSVECLDGSAILHVQLVTRKREENYICTLIYEYLLSVLVFDWVKGIKIASLSFSKHEPKECAKFPSVRKSYEKEKCCTVDDHSLSDNGKSGSVASTEETPCDESKGGIAVNGLISSEENNLNEEFEYFSAEDDFSSKLQRVKPIFDSKIMKENIYFALLYYKPPESTDSHISTESCVSNRSPNTNCTEFSTTEQQSVNNSTSPTRMLSSHNLSSASTSSSGGNYAPTKGQNVLQRSKAILSDVTNFNYFDKFKNAVYEGKSKAQTSSGSTTSKKVGGSTKKGRKH</sequence>
<dbReference type="EMBL" id="GG738887">
    <property type="protein sequence ID" value="EFC41161.1"/>
    <property type="molecule type" value="Genomic_DNA"/>
</dbReference>
<keyword evidence="3" id="KW-1185">Reference proteome</keyword>
<feature type="region of interest" description="Disordered" evidence="1">
    <location>
        <begin position="296"/>
        <end position="322"/>
    </location>
</feature>
<dbReference type="KEGG" id="ngr:NAEGRDRAFT_70934"/>
<protein>
    <submittedName>
        <fullName evidence="2">Predicted protein</fullName>
    </submittedName>
</protein>
<evidence type="ECO:0000256" key="1">
    <source>
        <dbReference type="SAM" id="MobiDB-lite"/>
    </source>
</evidence>
<dbReference type="InParanoid" id="D2VPP3"/>
<gene>
    <name evidence="2" type="ORF">NAEGRDRAFT_70934</name>
</gene>
<accession>D2VPP3</accession>
<feature type="compositionally biased region" description="Polar residues" evidence="1">
    <location>
        <begin position="206"/>
        <end position="244"/>
    </location>
</feature>
<feature type="compositionally biased region" description="Low complexity" evidence="1">
    <location>
        <begin position="245"/>
        <end position="257"/>
    </location>
</feature>
<dbReference type="Proteomes" id="UP000006671">
    <property type="component" value="Unassembled WGS sequence"/>
</dbReference>
<feature type="region of interest" description="Disordered" evidence="1">
    <location>
        <begin position="203"/>
        <end position="265"/>
    </location>
</feature>
<proteinExistence type="predicted"/>
<organism evidence="3">
    <name type="scientific">Naegleria gruberi</name>
    <name type="common">Amoeba</name>
    <dbReference type="NCBI Taxonomy" id="5762"/>
    <lineage>
        <taxon>Eukaryota</taxon>
        <taxon>Discoba</taxon>
        <taxon>Heterolobosea</taxon>
        <taxon>Tetramitia</taxon>
        <taxon>Eutetramitia</taxon>
        <taxon>Vahlkampfiidae</taxon>
        <taxon>Naegleria</taxon>
    </lineage>
</organism>
<dbReference type="RefSeq" id="XP_002673905.1">
    <property type="nucleotide sequence ID" value="XM_002673859.1"/>
</dbReference>
<evidence type="ECO:0000313" key="2">
    <source>
        <dbReference type="EMBL" id="EFC41161.1"/>
    </source>
</evidence>
<dbReference type="VEuPathDB" id="AmoebaDB:NAEGRDRAFT_70934"/>
<feature type="compositionally biased region" description="Low complexity" evidence="1">
    <location>
        <begin position="299"/>
        <end position="315"/>
    </location>
</feature>
<dbReference type="GeneID" id="8855023"/>
<name>D2VPP3_NAEGR</name>
<reference evidence="2 3" key="1">
    <citation type="journal article" date="2010" name="Cell">
        <title>The genome of Naegleria gruberi illuminates early eukaryotic versatility.</title>
        <authorList>
            <person name="Fritz-Laylin L.K."/>
            <person name="Prochnik S.E."/>
            <person name="Ginger M.L."/>
            <person name="Dacks J.B."/>
            <person name="Carpenter M.L."/>
            <person name="Field M.C."/>
            <person name="Kuo A."/>
            <person name="Paredez A."/>
            <person name="Chapman J."/>
            <person name="Pham J."/>
            <person name="Shu S."/>
            <person name="Neupane R."/>
            <person name="Cipriano M."/>
            <person name="Mancuso J."/>
            <person name="Tu H."/>
            <person name="Salamov A."/>
            <person name="Lindquist E."/>
            <person name="Shapiro H."/>
            <person name="Lucas S."/>
            <person name="Grigoriev I.V."/>
            <person name="Cande W.Z."/>
            <person name="Fulton C."/>
            <person name="Rokhsar D.S."/>
            <person name="Dawson S.C."/>
        </authorList>
    </citation>
    <scope>NUCLEOTIDE SEQUENCE [LARGE SCALE GENOMIC DNA]</scope>
    <source>
        <strain evidence="2 3">NEG-M</strain>
    </source>
</reference>